<accession>A0A175JFQ5</accession>
<dbReference type="EMBL" id="BDEQ01000001">
    <property type="protein sequence ID" value="GAT92286.1"/>
    <property type="molecule type" value="Genomic_DNA"/>
</dbReference>
<gene>
    <name evidence="2" type="ORF">CL6EHI_c00028</name>
    <name evidence="3" type="ORF">CL6EHI_c00029</name>
</gene>
<name>A0A175JFQ5_ENTHI</name>
<evidence type="ECO:0000313" key="2">
    <source>
        <dbReference type="EMBL" id="GAT92283.1"/>
    </source>
</evidence>
<feature type="region of interest" description="Disordered" evidence="1">
    <location>
        <begin position="1"/>
        <end position="24"/>
    </location>
</feature>
<evidence type="ECO:0000256" key="1">
    <source>
        <dbReference type="SAM" id="MobiDB-lite"/>
    </source>
</evidence>
<feature type="compositionally biased region" description="Polar residues" evidence="1">
    <location>
        <begin position="1"/>
        <end position="16"/>
    </location>
</feature>
<evidence type="ECO:0000313" key="4">
    <source>
        <dbReference type="Proteomes" id="UP000078387"/>
    </source>
</evidence>
<comment type="caution">
    <text evidence="2">The sequence shown here is derived from an EMBL/GenBank/DDBJ whole genome shotgun (WGS) entry which is preliminary data.</text>
</comment>
<dbReference type="Proteomes" id="UP000078387">
    <property type="component" value="Unassembled WGS sequence"/>
</dbReference>
<dbReference type="VEuPathDB" id="AmoebaDB:KM1_079390"/>
<proteinExistence type="predicted"/>
<reference evidence="2 4" key="1">
    <citation type="submission" date="2016-05" db="EMBL/GenBank/DDBJ databases">
        <title>First whole genome sequencing of Entamoeba histolytica HM1:IMSS-clone-6.</title>
        <authorList>
            <person name="Mukherjee Avik.K."/>
            <person name="Izumyama S."/>
            <person name="Nakada-Tsukui K."/>
            <person name="Nozaki T."/>
        </authorList>
    </citation>
    <scope>NUCLEOTIDE SEQUENCE [LARGE SCALE GENOMIC DNA]</scope>
    <source>
        <strain evidence="2 4">HM1:IMSS clone 6</strain>
    </source>
</reference>
<dbReference type="AlphaFoldDB" id="A0A175JFQ5"/>
<organism evidence="2 4">
    <name type="scientific">Entamoeba histolytica</name>
    <dbReference type="NCBI Taxonomy" id="5759"/>
    <lineage>
        <taxon>Eukaryota</taxon>
        <taxon>Amoebozoa</taxon>
        <taxon>Evosea</taxon>
        <taxon>Archamoebae</taxon>
        <taxon>Mastigamoebida</taxon>
        <taxon>Entamoebidae</taxon>
        <taxon>Entamoeba</taxon>
    </lineage>
</organism>
<sequence length="65" mass="7693">MEVQYSSPLFNPIQQMKRNHKNPPDDIKICDTEFGTFYPIDVNIKQPPFDSKNQLIKVQIKEQKE</sequence>
<dbReference type="EMBL" id="BDEQ01000001">
    <property type="protein sequence ID" value="GAT92283.1"/>
    <property type="molecule type" value="Genomic_DNA"/>
</dbReference>
<protein>
    <submittedName>
        <fullName evidence="2">Cellulose synthase</fullName>
    </submittedName>
    <submittedName>
        <fullName evidence="3">Single tm domain protein</fullName>
    </submittedName>
</protein>
<evidence type="ECO:0000313" key="3">
    <source>
        <dbReference type="EMBL" id="GAT92286.1"/>
    </source>
</evidence>